<sequence length="364" mass="41404">MNETHEIDYSYEHFDGNKLEVIKPKPKSFESQNGKVSYNEIPLQYNYGSPTSPIVDSCLVELPIVTSFGWKCEEKTYAPRNETDMPYVKRSYSIMLSFDLQDKECLSCLDKMEELHKSTARQLAKYKGDVGMHHFNPEHPESGSFKNPVYWKMEIDKTSNTFERVKGVNPSMWVKMNNWKNNKTLFTDLNENPIDWSLLTNVELKMVPLIHFEKIYIGGGKASLQVKLVSAVVVDIIPINTRTKQTRTLDRLRKKHGDLADKVASQLAQLRMDKQDVLDTNTTMSSIPHETAEMHKIPFSSHATTTQDSEADLNEFLGAAPTIKPIQTDVVSSLQQTVQIPTQSQPVQLKPVTLQTGQPTLQIQ</sequence>
<gene>
    <name evidence="1" type="ORF">LCPAC302_01970</name>
</gene>
<protein>
    <submittedName>
        <fullName evidence="1">Uncharacterized protein</fullName>
    </submittedName>
</protein>
<organism evidence="1">
    <name type="scientific">Pithovirus LCPAC302</name>
    <dbReference type="NCBI Taxonomy" id="2506593"/>
    <lineage>
        <taxon>Viruses</taxon>
        <taxon>Pithoviruses</taxon>
    </lineage>
</organism>
<reference evidence="1" key="1">
    <citation type="journal article" date="2019" name="MBio">
        <title>Virus Genomes from Deep Sea Sediments Expand the Ocean Megavirome and Support Independent Origins of Viral Gigantism.</title>
        <authorList>
            <person name="Backstrom D."/>
            <person name="Yutin N."/>
            <person name="Jorgensen S.L."/>
            <person name="Dharamshi J."/>
            <person name="Homa F."/>
            <person name="Zaremba-Niedwiedzka K."/>
            <person name="Spang A."/>
            <person name="Wolf Y.I."/>
            <person name="Koonin E.V."/>
            <person name="Ettema T.J."/>
        </authorList>
    </citation>
    <scope>NUCLEOTIDE SEQUENCE</scope>
</reference>
<name>A0A481Z735_9VIRU</name>
<dbReference type="EMBL" id="MK500548">
    <property type="protein sequence ID" value="QBK91577.1"/>
    <property type="molecule type" value="Genomic_DNA"/>
</dbReference>
<accession>A0A481Z735</accession>
<evidence type="ECO:0000313" key="1">
    <source>
        <dbReference type="EMBL" id="QBK91577.1"/>
    </source>
</evidence>
<proteinExistence type="predicted"/>